<gene>
    <name evidence="1" type="ORF">VNO77_25247</name>
</gene>
<accession>A0AAN9QGY3</accession>
<organism evidence="1 2">
    <name type="scientific">Canavalia gladiata</name>
    <name type="common">Sword bean</name>
    <name type="synonym">Dolichos gladiatus</name>
    <dbReference type="NCBI Taxonomy" id="3824"/>
    <lineage>
        <taxon>Eukaryota</taxon>
        <taxon>Viridiplantae</taxon>
        <taxon>Streptophyta</taxon>
        <taxon>Embryophyta</taxon>
        <taxon>Tracheophyta</taxon>
        <taxon>Spermatophyta</taxon>
        <taxon>Magnoliopsida</taxon>
        <taxon>eudicotyledons</taxon>
        <taxon>Gunneridae</taxon>
        <taxon>Pentapetalae</taxon>
        <taxon>rosids</taxon>
        <taxon>fabids</taxon>
        <taxon>Fabales</taxon>
        <taxon>Fabaceae</taxon>
        <taxon>Papilionoideae</taxon>
        <taxon>50 kb inversion clade</taxon>
        <taxon>NPAAA clade</taxon>
        <taxon>indigoferoid/millettioid clade</taxon>
        <taxon>Phaseoleae</taxon>
        <taxon>Canavalia</taxon>
    </lineage>
</organism>
<dbReference type="EMBL" id="JAYMYQ010000005">
    <property type="protein sequence ID" value="KAK7331038.1"/>
    <property type="molecule type" value="Genomic_DNA"/>
</dbReference>
<dbReference type="Proteomes" id="UP001367508">
    <property type="component" value="Unassembled WGS sequence"/>
</dbReference>
<protein>
    <submittedName>
        <fullName evidence="1">Uncharacterized protein</fullName>
    </submittedName>
</protein>
<sequence>MDYYYNEFYDCLLWNLSSLNLFPLWRSYTDPIGKSSRLDTFTHVPRLHKSSLKCTLLTPEIVVMSSAACLPLAVNAFTVGQFSSAFSFKTQEFFSIEE</sequence>
<evidence type="ECO:0000313" key="1">
    <source>
        <dbReference type="EMBL" id="KAK7331038.1"/>
    </source>
</evidence>
<name>A0AAN9QGY3_CANGL</name>
<keyword evidence="2" id="KW-1185">Reference proteome</keyword>
<reference evidence="1 2" key="1">
    <citation type="submission" date="2024-01" db="EMBL/GenBank/DDBJ databases">
        <title>The genomes of 5 underutilized Papilionoideae crops provide insights into root nodulation and disease resistanc.</title>
        <authorList>
            <person name="Jiang F."/>
        </authorList>
    </citation>
    <scope>NUCLEOTIDE SEQUENCE [LARGE SCALE GENOMIC DNA]</scope>
    <source>
        <strain evidence="1">LVBAO_FW01</strain>
        <tissue evidence="1">Leaves</tissue>
    </source>
</reference>
<comment type="caution">
    <text evidence="1">The sequence shown here is derived from an EMBL/GenBank/DDBJ whole genome shotgun (WGS) entry which is preliminary data.</text>
</comment>
<dbReference type="AlphaFoldDB" id="A0AAN9QGY3"/>
<evidence type="ECO:0000313" key="2">
    <source>
        <dbReference type="Proteomes" id="UP001367508"/>
    </source>
</evidence>
<proteinExistence type="predicted"/>